<evidence type="ECO:0000259" key="3">
    <source>
        <dbReference type="Pfam" id="PF25569"/>
    </source>
</evidence>
<feature type="compositionally biased region" description="Basic and acidic residues" evidence="1">
    <location>
        <begin position="669"/>
        <end position="683"/>
    </location>
</feature>
<feature type="region of interest" description="Disordered" evidence="1">
    <location>
        <begin position="1344"/>
        <end position="1376"/>
    </location>
</feature>
<sequence length="3348" mass="372790">MLIIGISCDRPIVTTDGTGLLNMFRQVNTAKKEGEKGLLQICCCAKPNISKSTAFSFTSAGLDYPLLSNNFSKTALKTHVVVTPSNLPRFATELLVRSDSYKTALLIGRNQGQSLRVFVACDIQDVGVHEMVEVDYQLDVKLRFVNEKRILWCIFSTENKQAKWNLARRRSQRYRNYLIRKINGVGSSNYKVSSTISSWASGSLLVPPPALSVGAVVEMRENLFSVHFWMWLQIHMSKEQLCWLALQEYEQQKNSEPLDLDLPVAAVSFNGDAVLQDTDAAALKQDVEFRLILAQECRDAEPSILSSVYQYYQKHHGSAGHAYTRLATLQAQESLPKDVADFLKKTLLEKPATGHHLICALMPSTRTTDNRECEALQGLYLRCINSLLDSLGPAGEQRTASCEKILQLLSFFDPEPYWNYLQIRQLFSHLVTLSKTEHSGFTVDRVMESLMGRSRGYLLEEFEKLLHEVDVSGACREGDALSEEQKLTLHLLTGGNRDSCWQSFFVSCLRWNKHFLGLIMDTCISLVLAERFETLGAFLDPPELRPLKPVVLLACWTYCRSSTSARRLLDTLWTPTSSTAHPALTAGCNRLAYQLSLIKWCLERARPLLENSDLPTSPSTHDDRATRLLHGLETHSVLFVLHRSTRLAALDSQEVLQLLQNVARDPEEKKAKKTVRFQDEKQQQDTSEPISAEQEHDICIYRSYCAIKNIMEAILFCYENSNLDLMNPISMKAVLKPRHLSKAFSCDTLSSSEGDESSSPSGGRSEEGVAPKLSATNLAAGMSFQEVYRRRVWQRIQQAREHLQHLYPLTYRVEVLENIFSLLFCRHSDIMDGALSVEGDSDDEAEGYDSKKGSSENLNMSTVSEEDLETERFTGSAQDQVSLTSSLNLPQSDSAVGSSLGHDEQEQNSGRVDYDEPFEEKKNAGAYQRHFKGKTRFTDLVSRSLSQGLSQADYSCGFLANEYVVRDVLAMLKEALVDLSAVRFKLQGQSQAKSETGAKHVLQGQFSMERMTGSPTRDLGSPHFLQRQGSVGSKGVEPNRARASPERHHISSRLGEDVDFNPELEKVLARTVSASISPDVLQKRIAQLTQHVHEAQWRFQLVAHEQLPKQAGRVLEEMVVVADDDGQLMCVKDDWMSSWRTQVSKSGDGNRTGRSCTKPSLKSSQTASSVGSHSRLAQPSVVTRMLSSPETLLTMSLMKNNFAQAAQVIKLMKLNEKTREVAEVSFSESFDKTAQAVSALNVAAKERRTSSSSKKFSMAALKSAAAAGVATASLSNFVEELLASPHIPALPKPRSESSQVQDAVLMQLFHVDTALAILLDLACTSCNSWELCCNVFDIIRAKGKTGKEKQGKDSDGTALSSKGPTEKKSRSSSLGSGLKGCKGLFNQLDKLLQLGHADPEQWAATNWFESSNSAPGSAAGTPAGVTSPVIILPTSHVPPSSRHSLVQHFRRVAPPMTASGLKQYEGVVREIQQAFEHANQALLASSRLDRQESINIEEQHFAKSPTTSSPASISPSMSRSSSLNSTSSLSKEATPGKSEVPVLHTKMKQLIAAMEKFVPHGGLYLLLTGSSGRGDRCFMRNYLLSMYEHVKELAFVVAECESKARETLVLPKNYFSILQEGPVDILGRLMFIKRILPGKGTISGFYLVGVEKAGARCIYNSGSCVDQEAASTSDPELLVRTILSDIIAAMQETAVRFNGKGVFTETCGREFVKSEHFSKMISSVRELQHADLTLLDSREKRLCFFANLLNLMTIHYHLHNIRQLAEVEKLQSDSTRGDPSSWRLSGLQGDHLIDMVTQLGAFCYRVGQLGVLSLFDLKYVMLHHGQNLSGIWKSLLTSGSHKLAPEDPMSAYMPPAEPRLMFVVSDGCQSSPPITVLKPGTLSFQLETATQNYLLQAVKVDTEARKVMLPFLLTSLSLDPPAGKQSQCQTPYDNLLNFISINTASTQTEQLEQLIGTDGEDKGVKTSASFEVCLSPFVSDFAYIFTMQDLVTDLPPSERDAPPQSPKQIPGMPHLGALGPSVVGPAISGSVSWPQHLFMESSGNGLEQKMSLAEPASYQLTPVTLDYVRETSTLVATLLTLTCSDELDDIEAQFTDDHFQASSFPRNRTSSDISVVDIRSYRYHRLVDDFPILLRHLLAYIIPLAGADNPEISHSGEPILKFVTNNINEDVKLCLFSLHDSLQFLDMLQKMVSRLGRRRHWAALIPAIRSIPEVVMTKYPHLQLLHDFVLNCWARETSTLATKTRSFASSLSGALTVAGSRADATLHQLRKFYCADTQARVVLAVCDAFPVDYGLDLLKLCLTQSLDPGLRSAVEAKHHFLGVYSRISSSIKTLQIRLAMQASEATIPGSAGTPHSSSKEYQKLLTHYSDWRYTAKMSREDPREVLSVLIKTGDFAVARDWARLYELPCDMVLEMEVCQTLLERLDDQRKVKFLTSYMLRHLTATLTSEELENLRLKRIGAKALLCIPQSMRSEYVHLLSSPHLILEQLLMNMKGELAGCVFADIRDDFGEIKDSKLKVAQEQFDALLTNYARRALEVTVVQAVDSRPSTVERSRAMSTGSGGSSRAEDEGRTTPMHRAATESVLVRMRNVDASGSHSVPRRSSLLTVQQSAIITTRTASSKFIMPVVPPTEDQWVPDSSTSLCMVCKLERFSMAVVVEWFVQPALPKEARSEMCPLAPVTSVTNRYSGPAPPPPPSQPASLDRPRTLSSAIHHDVHEWKLKPDEGYNSYVEMNSTMNRPQSVTLCMSILQHHSDSTRAGQLILTMCDDLSSFLQPVAPGIIRELLFRAKVIFLKSGDSSMIGQCDGYQTRVDLLKILLEANYPDLPTLQELTKWTQPAVVWVAWGRACLHIGDFFAGARDKFAHILKAPSDKNQTGGSSRLLMEIIEQLEALPPTGATEIQMLLSEPASLKTLISSRCLYVLEGLQEETSVESAVYQECVYYLRTYGTYSEHLKFLLRNGYWNKALRFFIDKRCSTDVFVESLLLPALKAGDLTRLTEQLLMQDSSLELWMPHLTASCRHLLKQRRFHILYNMQLFMKDFLRAAMTCITHFYQQGAQSYLDLAGRLQFLFIAQEHMQAYLDPQRWGAIRHPLVSPVTPTSPQVGSPRRQDGGGGLEGATPLLSCACLGKTSLSKHLHTIALQIEVTQFLEQCLSNNMGEAAAMATQYVVEAHSQSIVPTLFEHLCWIEDVRPPNMLWCTKLFCKQVECKLKPVAVLKKAVSEQLKMKRSKDMLQLLDMVDQRRILDDDEWDEVVSSALLELTEKQMEARDETEALIKMIRKEHNKINALIMSGKLRSAYLTAAKTNRAHDITRIMAAAERMGQAAVRNICKKWLEQQQKRDADNGHT</sequence>
<dbReference type="PANTHER" id="PTHR46591:SF1">
    <property type="entry name" value="ZINC FINGER FYVE DOMAIN-CONTAINING PROTEIN 26"/>
    <property type="match status" value="1"/>
</dbReference>
<feature type="domain" description="ZFYVE26-like TPR repeats" evidence="3">
    <location>
        <begin position="3214"/>
        <end position="3336"/>
    </location>
</feature>
<feature type="region of interest" description="Disordered" evidence="1">
    <location>
        <begin position="837"/>
        <end position="875"/>
    </location>
</feature>
<reference evidence="4 5" key="1">
    <citation type="journal article" date="2023" name="Sci. Data">
        <title>Genome assembly of the Korean intertidal mud-creeper Batillaria attramentaria.</title>
        <authorList>
            <person name="Patra A.K."/>
            <person name="Ho P.T."/>
            <person name="Jun S."/>
            <person name="Lee S.J."/>
            <person name="Kim Y."/>
            <person name="Won Y.J."/>
        </authorList>
    </citation>
    <scope>NUCLEOTIDE SEQUENCE [LARGE SCALE GENOMIC DNA]</scope>
    <source>
        <strain evidence="4">Wonlab-2016</strain>
    </source>
</reference>
<feature type="region of interest" description="Disordered" evidence="1">
    <location>
        <begin position="892"/>
        <end position="913"/>
    </location>
</feature>
<evidence type="ECO:0000313" key="5">
    <source>
        <dbReference type="Proteomes" id="UP001519460"/>
    </source>
</evidence>
<evidence type="ECO:0000259" key="2">
    <source>
        <dbReference type="Pfam" id="PF04784"/>
    </source>
</evidence>
<feature type="domain" description="DUF547" evidence="2">
    <location>
        <begin position="1737"/>
        <end position="1894"/>
    </location>
</feature>
<feature type="region of interest" description="Disordered" evidence="1">
    <location>
        <begin position="1497"/>
        <end position="1539"/>
    </location>
</feature>
<feature type="compositionally biased region" description="Low complexity" evidence="1">
    <location>
        <begin position="1504"/>
        <end position="1530"/>
    </location>
</feature>
<evidence type="ECO:0000313" key="4">
    <source>
        <dbReference type="EMBL" id="KAK7483510.1"/>
    </source>
</evidence>
<feature type="region of interest" description="Disordered" evidence="1">
    <location>
        <begin position="2547"/>
        <end position="2576"/>
    </location>
</feature>
<dbReference type="Pfam" id="PF04784">
    <property type="entry name" value="DUF547"/>
    <property type="match status" value="1"/>
</dbReference>
<name>A0ABD0K8R1_9CAEN</name>
<feature type="compositionally biased region" description="Basic and acidic residues" evidence="1">
    <location>
        <begin position="1037"/>
        <end position="1049"/>
    </location>
</feature>
<feature type="region of interest" description="Disordered" evidence="1">
    <location>
        <begin position="747"/>
        <end position="770"/>
    </location>
</feature>
<keyword evidence="5" id="KW-1185">Reference proteome</keyword>
<feature type="region of interest" description="Disordered" evidence="1">
    <location>
        <begin position="669"/>
        <end position="692"/>
    </location>
</feature>
<proteinExistence type="predicted"/>
<protein>
    <submittedName>
        <fullName evidence="4">Uncharacterized protein</fullName>
    </submittedName>
</protein>
<feature type="compositionally biased region" description="Basic and acidic residues" evidence="1">
    <location>
        <begin position="1345"/>
        <end position="1355"/>
    </location>
</feature>
<feature type="region of interest" description="Disordered" evidence="1">
    <location>
        <begin position="1012"/>
        <end position="1050"/>
    </location>
</feature>
<accession>A0ABD0K8R1</accession>
<dbReference type="InterPro" id="IPR006869">
    <property type="entry name" value="DUF547"/>
</dbReference>
<feature type="region of interest" description="Disordered" evidence="1">
    <location>
        <begin position="1141"/>
        <end position="1178"/>
    </location>
</feature>
<dbReference type="Pfam" id="PF25569">
    <property type="entry name" value="TPR_ZFYVE26"/>
    <property type="match status" value="1"/>
</dbReference>
<feature type="region of interest" description="Disordered" evidence="1">
    <location>
        <begin position="2685"/>
        <end position="2705"/>
    </location>
</feature>
<organism evidence="4 5">
    <name type="scientific">Batillaria attramentaria</name>
    <dbReference type="NCBI Taxonomy" id="370345"/>
    <lineage>
        <taxon>Eukaryota</taxon>
        <taxon>Metazoa</taxon>
        <taxon>Spiralia</taxon>
        <taxon>Lophotrochozoa</taxon>
        <taxon>Mollusca</taxon>
        <taxon>Gastropoda</taxon>
        <taxon>Caenogastropoda</taxon>
        <taxon>Sorbeoconcha</taxon>
        <taxon>Cerithioidea</taxon>
        <taxon>Batillariidae</taxon>
        <taxon>Batillaria</taxon>
    </lineage>
</organism>
<dbReference type="InterPro" id="IPR057946">
    <property type="entry name" value="TPR_ZFYVE26"/>
</dbReference>
<dbReference type="Proteomes" id="UP001519460">
    <property type="component" value="Unassembled WGS sequence"/>
</dbReference>
<dbReference type="InterPro" id="IPR028730">
    <property type="entry name" value="ZFYVE26"/>
</dbReference>
<gene>
    <name evidence="4" type="ORF">BaRGS_00025184</name>
</gene>
<dbReference type="PANTHER" id="PTHR46591">
    <property type="entry name" value="ZINC FINGER FYVE DOMAIN-CONTAINING PROTEIN 26"/>
    <property type="match status" value="1"/>
</dbReference>
<dbReference type="EMBL" id="JACVVK020000225">
    <property type="protein sequence ID" value="KAK7483510.1"/>
    <property type="molecule type" value="Genomic_DNA"/>
</dbReference>
<evidence type="ECO:0000256" key="1">
    <source>
        <dbReference type="SAM" id="MobiDB-lite"/>
    </source>
</evidence>
<comment type="caution">
    <text evidence="4">The sequence shown here is derived from an EMBL/GenBank/DDBJ whole genome shotgun (WGS) entry which is preliminary data.</text>
</comment>